<dbReference type="EMBL" id="JACDQQ010000421">
    <property type="protein sequence ID" value="MBA0084205.1"/>
    <property type="molecule type" value="Genomic_DNA"/>
</dbReference>
<dbReference type="InterPro" id="IPR012337">
    <property type="entry name" value="RNaseH-like_sf"/>
</dbReference>
<keyword evidence="3" id="KW-1185">Reference proteome</keyword>
<reference evidence="2" key="1">
    <citation type="submission" date="2020-06" db="EMBL/GenBank/DDBJ databases">
        <title>Legume-microbial interactions unlock mineral nutrients during tropical forest succession.</title>
        <authorList>
            <person name="Epihov D.Z."/>
        </authorList>
    </citation>
    <scope>NUCLEOTIDE SEQUENCE [LARGE SCALE GENOMIC DNA]</scope>
    <source>
        <strain evidence="2">Pan2503</strain>
    </source>
</reference>
<dbReference type="InterPro" id="IPR038721">
    <property type="entry name" value="IS701-like_DDE_dom"/>
</dbReference>
<dbReference type="PANTHER" id="PTHR33627:SF1">
    <property type="entry name" value="TRANSPOSASE"/>
    <property type="match status" value="1"/>
</dbReference>
<feature type="domain" description="Transposase IS701-like DDE" evidence="1">
    <location>
        <begin position="24"/>
        <end position="293"/>
    </location>
</feature>
<evidence type="ECO:0000313" key="3">
    <source>
        <dbReference type="Proteomes" id="UP000567293"/>
    </source>
</evidence>
<protein>
    <submittedName>
        <fullName evidence="2">IS701 family transposase</fullName>
    </submittedName>
</protein>
<gene>
    <name evidence="2" type="ORF">HRJ53_04350</name>
</gene>
<dbReference type="PANTHER" id="PTHR33627">
    <property type="entry name" value="TRANSPOSASE"/>
    <property type="match status" value="1"/>
</dbReference>
<evidence type="ECO:0000313" key="2">
    <source>
        <dbReference type="EMBL" id="MBA0084205.1"/>
    </source>
</evidence>
<dbReference type="SUPFAM" id="SSF53098">
    <property type="entry name" value="Ribonuclease H-like"/>
    <property type="match status" value="1"/>
</dbReference>
<sequence>MKMPVVPKASPHVLPELALYLALFAPLFRRSTSRESVERYLTGLLTDLERKNCDTIAAAVAGTSTERLQHLLTDAAWEPQALDQQRVTALVAQSPPQGILVLDDTGLPKQGRSSVGVARQYSGTLGKVANCQVVVTAHYVADEPTSRAPVHWPVTARLYLPEAWAAESARRAKVRVPTDITFQTKPELALALVEQAQTWGVPFATVVADAGYGDNPTCLQGLDARQVAYVVGVGSTFGVRLPEEVHAAALSPPPPPRGRGRPQQARPAPLWAAKAVLEALPEDRWQSITWREYHDVVLRKQFVAVRAHWATGSTQFSTSHSRVHTGPEGWLLGERPLPGQRGEVKWYYSTLPADTPLQRLVELAHSRWPIEQFYEDAKGECGLDHYQGRRWDGLHRHLALVMLAYSFLARQRWTPATPAGFSPLGGAPVVPGGPSSGTAVALPRRRIVAHRHQPDHSFSPKADLTK</sequence>
<evidence type="ECO:0000259" key="1">
    <source>
        <dbReference type="Pfam" id="PF13546"/>
    </source>
</evidence>
<accession>A0A7V8NNA8</accession>
<comment type="caution">
    <text evidence="2">The sequence shown here is derived from an EMBL/GenBank/DDBJ whole genome shotgun (WGS) entry which is preliminary data.</text>
</comment>
<dbReference type="InterPro" id="IPR039365">
    <property type="entry name" value="IS701-like"/>
</dbReference>
<name>A0A7V8NNA8_9BACT</name>
<dbReference type="AlphaFoldDB" id="A0A7V8NNA8"/>
<dbReference type="NCBIfam" id="NF033540">
    <property type="entry name" value="transpos_IS701"/>
    <property type="match status" value="1"/>
</dbReference>
<proteinExistence type="predicted"/>
<dbReference type="Pfam" id="PF13546">
    <property type="entry name" value="DDE_5"/>
    <property type="match status" value="1"/>
</dbReference>
<dbReference type="Proteomes" id="UP000567293">
    <property type="component" value="Unassembled WGS sequence"/>
</dbReference>
<organism evidence="2 3">
    <name type="scientific">Candidatus Acidiferrum panamense</name>
    <dbReference type="NCBI Taxonomy" id="2741543"/>
    <lineage>
        <taxon>Bacteria</taxon>
        <taxon>Pseudomonadati</taxon>
        <taxon>Acidobacteriota</taxon>
        <taxon>Terriglobia</taxon>
        <taxon>Candidatus Acidiferrales</taxon>
        <taxon>Candidatus Acidiferrum</taxon>
    </lineage>
</organism>